<accession>A0A8C4ZMR1</accession>
<reference evidence="8" key="1">
    <citation type="submission" date="2025-08" db="UniProtKB">
        <authorList>
            <consortium name="Ensembl"/>
        </authorList>
    </citation>
    <scope>IDENTIFICATION</scope>
</reference>
<keyword evidence="9" id="KW-1185">Reference proteome</keyword>
<evidence type="ECO:0000313" key="8">
    <source>
        <dbReference type="Ensembl" id="ENSGMOP00000016901.2"/>
    </source>
</evidence>
<dbReference type="PROSITE" id="PS00036">
    <property type="entry name" value="BZIP_BASIC"/>
    <property type="match status" value="1"/>
</dbReference>
<evidence type="ECO:0000256" key="5">
    <source>
        <dbReference type="ARBA" id="ARBA00023163"/>
    </source>
</evidence>
<keyword evidence="5" id="KW-0804">Transcription</keyword>
<name>A0A8C4ZMR1_GADMO</name>
<dbReference type="Ensembl" id="ENSGMOT00000017322.2">
    <property type="protein sequence ID" value="ENSGMOP00000016901.2"/>
    <property type="gene ID" value="ENSGMOG00000015765.2"/>
</dbReference>
<dbReference type="GO" id="GO:0005634">
    <property type="term" value="C:nucleus"/>
    <property type="evidence" value="ECO:0007669"/>
    <property type="project" value="TreeGrafter"/>
</dbReference>
<reference evidence="8" key="2">
    <citation type="submission" date="2025-09" db="UniProtKB">
        <authorList>
            <consortium name="Ensembl"/>
        </authorList>
    </citation>
    <scope>IDENTIFICATION</scope>
</reference>
<keyword evidence="2" id="KW-0805">Transcription regulation</keyword>
<dbReference type="AlphaFoldDB" id="A0A8C4ZMR1"/>
<sequence>MILTPYTIALKTLVSSTRSKIDFQQLLKKQTLNLEQQEFVHDMRRRSKNRMAAQRCRKRKLDCIHSLECEINKLVRTPLFGLLYIFDSRTKKAQICSEASLMPEQLQVLAKYTTADCPFSSLIPRLDTALSGPTPSPQAQALLPACPSDLAADEAYPIINLQW</sequence>
<proteinExistence type="inferred from homology"/>
<feature type="domain" description="BZIP" evidence="7">
    <location>
        <begin position="44"/>
        <end position="59"/>
    </location>
</feature>
<dbReference type="GO" id="GO:0000978">
    <property type="term" value="F:RNA polymerase II cis-regulatory region sequence-specific DNA binding"/>
    <property type="evidence" value="ECO:0007669"/>
    <property type="project" value="InterPro"/>
</dbReference>
<evidence type="ECO:0000256" key="4">
    <source>
        <dbReference type="ARBA" id="ARBA00023159"/>
    </source>
</evidence>
<dbReference type="InterPro" id="IPR004826">
    <property type="entry name" value="bZIP_Maf"/>
</dbReference>
<evidence type="ECO:0000256" key="1">
    <source>
        <dbReference type="ARBA" id="ARBA00008157"/>
    </source>
</evidence>
<dbReference type="PANTHER" id="PTHR24411">
    <property type="entry name" value="NUCLEAR FACTOR ERYTHROID 2-RELATED FACTOR"/>
    <property type="match status" value="1"/>
</dbReference>
<evidence type="ECO:0000256" key="6">
    <source>
        <dbReference type="ARBA" id="ARBA00023242"/>
    </source>
</evidence>
<dbReference type="Proteomes" id="UP000694546">
    <property type="component" value="Chromosome 7"/>
</dbReference>
<dbReference type="InterPro" id="IPR004827">
    <property type="entry name" value="bZIP"/>
</dbReference>
<dbReference type="GO" id="GO:0000981">
    <property type="term" value="F:DNA-binding transcription factor activity, RNA polymerase II-specific"/>
    <property type="evidence" value="ECO:0007669"/>
    <property type="project" value="TreeGrafter"/>
</dbReference>
<organism evidence="8 9">
    <name type="scientific">Gadus morhua</name>
    <name type="common">Atlantic cod</name>
    <dbReference type="NCBI Taxonomy" id="8049"/>
    <lineage>
        <taxon>Eukaryota</taxon>
        <taxon>Metazoa</taxon>
        <taxon>Chordata</taxon>
        <taxon>Craniata</taxon>
        <taxon>Vertebrata</taxon>
        <taxon>Euteleostomi</taxon>
        <taxon>Actinopterygii</taxon>
        <taxon>Neopterygii</taxon>
        <taxon>Teleostei</taxon>
        <taxon>Neoteleostei</taxon>
        <taxon>Acanthomorphata</taxon>
        <taxon>Zeiogadaria</taxon>
        <taxon>Gadariae</taxon>
        <taxon>Gadiformes</taxon>
        <taxon>Gadoidei</taxon>
        <taxon>Gadidae</taxon>
        <taxon>Gadus</taxon>
    </lineage>
</organism>
<keyword evidence="6" id="KW-0539">Nucleus</keyword>
<keyword evidence="3" id="KW-0238">DNA-binding</keyword>
<dbReference type="PANTHER" id="PTHR24411:SF55">
    <property type="entry name" value="SEGMENTATION PROTEIN CAP'N'COLLAR"/>
    <property type="match status" value="1"/>
</dbReference>
<evidence type="ECO:0000313" key="9">
    <source>
        <dbReference type="Proteomes" id="UP000694546"/>
    </source>
</evidence>
<dbReference type="Pfam" id="PF03131">
    <property type="entry name" value="bZIP_Maf"/>
    <property type="match status" value="1"/>
</dbReference>
<evidence type="ECO:0000256" key="2">
    <source>
        <dbReference type="ARBA" id="ARBA00023015"/>
    </source>
</evidence>
<dbReference type="InterPro" id="IPR047167">
    <property type="entry name" value="NFE2-like"/>
</dbReference>
<dbReference type="InterPro" id="IPR008917">
    <property type="entry name" value="TF_DNA-bd_sf"/>
</dbReference>
<evidence type="ECO:0000259" key="7">
    <source>
        <dbReference type="PROSITE" id="PS00036"/>
    </source>
</evidence>
<dbReference type="Gene3D" id="1.10.880.10">
    <property type="entry name" value="Transcription factor, Skn-1-like, DNA-binding domain"/>
    <property type="match status" value="1"/>
</dbReference>
<protein>
    <recommendedName>
        <fullName evidence="7">BZIP domain-containing protein</fullName>
    </recommendedName>
</protein>
<evidence type="ECO:0000256" key="3">
    <source>
        <dbReference type="ARBA" id="ARBA00023125"/>
    </source>
</evidence>
<keyword evidence="4" id="KW-0010">Activator</keyword>
<dbReference type="SUPFAM" id="SSF47454">
    <property type="entry name" value="A DNA-binding domain in eukaryotic transcription factors"/>
    <property type="match status" value="1"/>
</dbReference>
<dbReference type="OMA" id="CMHINIV"/>
<dbReference type="GeneTree" id="ENSGT00940000167916"/>
<comment type="similarity">
    <text evidence="1">Belongs to the bZIP family. CNC subfamily.</text>
</comment>